<dbReference type="EMBL" id="QNQT01000004">
    <property type="protein sequence ID" value="RDU36721.1"/>
    <property type="molecule type" value="Genomic_DNA"/>
</dbReference>
<keyword evidence="4" id="KW-1185">Reference proteome</keyword>
<feature type="domain" description="Spore protein YkvP N-terminal" evidence="1">
    <location>
        <begin position="3"/>
        <end position="91"/>
    </location>
</feature>
<accession>A0A3D8GR13</accession>
<name>A0A3D8GR13_9BACI</name>
<dbReference type="OrthoDB" id="7019976at2"/>
<evidence type="ECO:0008006" key="5">
    <source>
        <dbReference type="Google" id="ProtNLM"/>
    </source>
</evidence>
<feature type="domain" description="Spore protein YkvP/CgeB glycosyl transferase-like" evidence="2">
    <location>
        <begin position="174"/>
        <end position="308"/>
    </location>
</feature>
<protein>
    <recommendedName>
        <fullName evidence="5">Spore protein YkvP</fullName>
    </recommendedName>
</protein>
<evidence type="ECO:0000259" key="2">
    <source>
        <dbReference type="Pfam" id="PF13524"/>
    </source>
</evidence>
<organism evidence="3 4">
    <name type="scientific">Neobacillus piezotolerans</name>
    <dbReference type="NCBI Taxonomy" id="2259171"/>
    <lineage>
        <taxon>Bacteria</taxon>
        <taxon>Bacillati</taxon>
        <taxon>Bacillota</taxon>
        <taxon>Bacilli</taxon>
        <taxon>Bacillales</taxon>
        <taxon>Bacillaceae</taxon>
        <taxon>Neobacillus</taxon>
    </lineage>
</organism>
<evidence type="ECO:0000313" key="4">
    <source>
        <dbReference type="Proteomes" id="UP000257144"/>
    </source>
</evidence>
<reference evidence="3 4" key="1">
    <citation type="submission" date="2018-07" db="EMBL/GenBank/DDBJ databases">
        <title>Bacillus sp. YLB-04 draft genome sequence.</title>
        <authorList>
            <person name="Yu L."/>
            <person name="Tang X."/>
        </authorList>
    </citation>
    <scope>NUCLEOTIDE SEQUENCE [LARGE SCALE GENOMIC DNA]</scope>
    <source>
        <strain evidence="3 4">YLB-04</strain>
    </source>
</reference>
<dbReference type="RefSeq" id="WP_115452194.1">
    <property type="nucleotide sequence ID" value="NZ_QNQT01000004.1"/>
</dbReference>
<dbReference type="AlphaFoldDB" id="A0A3D8GR13"/>
<sequence length="313" mass="36465">MKILFTNPPPIIKYGMQPGFEKMGWKTDRLEVPEQSEKGLIQKINRFKPDYLFTEGGVDTKRFVFPVLEKFQIPHIYWAIEDPVANDSLAMEWAEKSVLTLTPCAEMLKNYKRKNHKAICIPFAMDPDYYNRKKPKKPYSDLDAVHIGNNYDVFDERYEAYTYILQPFIDKGKAIAIYGMDWQNPNHRFNVPGPFAKGYLSHEESVYAYSSAKITLGVHSITDSGTMQSMRTFEVLGCAGFFLTQRTKAIESMFKNHKHLVWSSSYDETVNLMEFYLKNEKEREKIAKTGQEFVYKHHTYKQRAAEIIKNLGK</sequence>
<dbReference type="InterPro" id="IPR024542">
    <property type="entry name" value="YkvP_N"/>
</dbReference>
<gene>
    <name evidence="3" type="ORF">DRW41_11745</name>
</gene>
<dbReference type="Proteomes" id="UP000257144">
    <property type="component" value="Unassembled WGS sequence"/>
</dbReference>
<evidence type="ECO:0000313" key="3">
    <source>
        <dbReference type="EMBL" id="RDU36721.1"/>
    </source>
</evidence>
<dbReference type="Pfam" id="PF12996">
    <property type="entry name" value="DUF3880"/>
    <property type="match status" value="1"/>
</dbReference>
<proteinExistence type="predicted"/>
<comment type="caution">
    <text evidence="3">The sequence shown here is derived from an EMBL/GenBank/DDBJ whole genome shotgun (WGS) entry which is preliminary data.</text>
</comment>
<dbReference type="Pfam" id="PF13524">
    <property type="entry name" value="Glyco_trans_1_2"/>
    <property type="match status" value="1"/>
</dbReference>
<evidence type="ECO:0000259" key="1">
    <source>
        <dbReference type="Pfam" id="PF12996"/>
    </source>
</evidence>
<dbReference type="InterPro" id="IPR055259">
    <property type="entry name" value="YkvP/CgeB_Glyco_trans-like"/>
</dbReference>